<dbReference type="InterPro" id="IPR059179">
    <property type="entry name" value="MLKL-like_MCAfunc"/>
</dbReference>
<evidence type="ECO:0000313" key="3">
    <source>
        <dbReference type="Proteomes" id="UP001164776"/>
    </source>
</evidence>
<reference evidence="2 3" key="1">
    <citation type="submission" date="2022-10" db="EMBL/GenBank/DDBJ databases">
        <title>WGS assembly of Paspalum vaginatum 540-79.</title>
        <authorList>
            <person name="Sun G."/>
            <person name="Wase N."/>
            <person name="Shu S."/>
            <person name="Jenkins J."/>
            <person name="Zhou B."/>
            <person name="Torres-Rodriguez J."/>
            <person name="Chen C."/>
            <person name="Sandor L."/>
            <person name="Plott C."/>
            <person name="Yoshinga Y."/>
            <person name="Daum C."/>
            <person name="Qi P."/>
            <person name="Barry K."/>
            <person name="Lipzen A."/>
            <person name="Berry L."/>
            <person name="Pedersen C."/>
            <person name="Gottilla T."/>
            <person name="Foltz A."/>
            <person name="Yu H."/>
            <person name="O'Malley R."/>
            <person name="Zhang C."/>
            <person name="Devos K."/>
            <person name="Sigmon B."/>
            <person name="Yu B."/>
            <person name="Obata T."/>
            <person name="Schmutz J."/>
            <person name="Schnable J."/>
        </authorList>
    </citation>
    <scope>NUCLEOTIDE SEQUENCE [LARGE SCALE GENOMIC DNA]</scope>
    <source>
        <strain evidence="3">cv. 540-79</strain>
    </source>
</reference>
<proteinExistence type="predicted"/>
<dbReference type="OrthoDB" id="694878at2759"/>
<comment type="caution">
    <text evidence="2">The sequence shown here is derived from an EMBL/GenBank/DDBJ whole genome shotgun (WGS) entry which is preliminary data.</text>
</comment>
<dbReference type="Gene3D" id="1.20.930.20">
    <property type="entry name" value="Adaptor protein Cbl, N-terminal domain"/>
    <property type="match status" value="1"/>
</dbReference>
<name>A0A9W8CG26_9POAL</name>
<evidence type="ECO:0000259" key="1">
    <source>
        <dbReference type="Pfam" id="PF22215"/>
    </source>
</evidence>
<accession>A0A9W8CG26</accession>
<dbReference type="InterPro" id="IPR036537">
    <property type="entry name" value="Adaptor_Cbl_N_dom_sf"/>
</dbReference>
<protein>
    <recommendedName>
        <fullName evidence="1">Mixed lineage kinase domain-containing protein</fullName>
    </recommendedName>
</protein>
<dbReference type="EMBL" id="MU629465">
    <property type="protein sequence ID" value="KAJ1256840.1"/>
    <property type="molecule type" value="Genomic_DNA"/>
</dbReference>
<dbReference type="AlphaFoldDB" id="A0A9W8CG26"/>
<feature type="domain" description="Mixed lineage kinase" evidence="1">
    <location>
        <begin position="9"/>
        <end position="108"/>
    </location>
</feature>
<organism evidence="2 3">
    <name type="scientific">Paspalum vaginatum</name>
    <name type="common">seashore paspalum</name>
    <dbReference type="NCBI Taxonomy" id="158149"/>
    <lineage>
        <taxon>Eukaryota</taxon>
        <taxon>Viridiplantae</taxon>
        <taxon>Streptophyta</taxon>
        <taxon>Embryophyta</taxon>
        <taxon>Tracheophyta</taxon>
        <taxon>Spermatophyta</taxon>
        <taxon>Magnoliopsida</taxon>
        <taxon>Liliopsida</taxon>
        <taxon>Poales</taxon>
        <taxon>Poaceae</taxon>
        <taxon>PACMAD clade</taxon>
        <taxon>Panicoideae</taxon>
        <taxon>Andropogonodae</taxon>
        <taxon>Paspaleae</taxon>
        <taxon>Paspalinae</taxon>
        <taxon>Paspalum</taxon>
    </lineage>
</organism>
<gene>
    <name evidence="2" type="ORF">BS78_K286300</name>
</gene>
<dbReference type="GO" id="GO:0007166">
    <property type="term" value="P:cell surface receptor signaling pathway"/>
    <property type="evidence" value="ECO:0007669"/>
    <property type="project" value="InterPro"/>
</dbReference>
<dbReference type="PANTHER" id="PTHR35832">
    <property type="entry name" value="OS12G0248400 PROTEIN-RELATED"/>
    <property type="match status" value="1"/>
</dbReference>
<evidence type="ECO:0000313" key="2">
    <source>
        <dbReference type="EMBL" id="KAJ1256840.1"/>
    </source>
</evidence>
<keyword evidence="3" id="KW-1185">Reference proteome</keyword>
<dbReference type="Pfam" id="PF22215">
    <property type="entry name" value="MLKL_N"/>
    <property type="match status" value="1"/>
</dbReference>
<dbReference type="Proteomes" id="UP001164776">
    <property type="component" value="Unassembled WGS sequence"/>
</dbReference>
<sequence length="123" mass="13897">MADVAFGIVEKLIKLGLKIQEQANTARRNEQECQSLQQDVGTLIGVLSLLQRNNPEVISHPSIKATLLGLEKSLDDELSLVTDYQPRNAVRRFLRAGHMSKQVRQVRNDIQWKMGIASNSRME</sequence>
<dbReference type="CDD" id="cd21037">
    <property type="entry name" value="MLKL_NTD"/>
    <property type="match status" value="1"/>
</dbReference>
<dbReference type="InterPro" id="IPR054000">
    <property type="entry name" value="MLKL_N"/>
</dbReference>